<keyword evidence="4" id="KW-1185">Reference proteome</keyword>
<feature type="domain" description="DUF4334" evidence="2">
    <location>
        <begin position="243"/>
        <end position="298"/>
    </location>
</feature>
<dbReference type="InterPro" id="IPR025568">
    <property type="entry name" value="DUF4334"/>
</dbReference>
<evidence type="ECO:0000259" key="2">
    <source>
        <dbReference type="Pfam" id="PF14232"/>
    </source>
</evidence>
<reference evidence="3 4" key="1">
    <citation type="journal article" date="2024" name="J Genomics">
        <title>Draft genome sequencing and assembly of Favolaschia claudopus CIRM-BRFM 2984 isolated from oak limbs.</title>
        <authorList>
            <person name="Navarro D."/>
            <person name="Drula E."/>
            <person name="Chaduli D."/>
            <person name="Cazenave R."/>
            <person name="Ahrendt S."/>
            <person name="Wang J."/>
            <person name="Lipzen A."/>
            <person name="Daum C."/>
            <person name="Barry K."/>
            <person name="Grigoriev I.V."/>
            <person name="Favel A."/>
            <person name="Rosso M.N."/>
            <person name="Martin F."/>
        </authorList>
    </citation>
    <scope>NUCLEOTIDE SEQUENCE [LARGE SCALE GENOMIC DNA]</scope>
    <source>
        <strain evidence="3 4">CIRM-BRFM 2984</strain>
    </source>
</reference>
<dbReference type="EMBL" id="JAWWNJ010000009">
    <property type="protein sequence ID" value="KAK7048642.1"/>
    <property type="molecule type" value="Genomic_DNA"/>
</dbReference>
<accession>A0AAW0D820</accession>
<evidence type="ECO:0000259" key="1">
    <source>
        <dbReference type="Pfam" id="PF14231"/>
    </source>
</evidence>
<dbReference type="Pfam" id="PF14232">
    <property type="entry name" value="DUF4334"/>
    <property type="match status" value="1"/>
</dbReference>
<dbReference type="Pfam" id="PF14231">
    <property type="entry name" value="GXWXG"/>
    <property type="match status" value="1"/>
</dbReference>
<protein>
    <submittedName>
        <fullName evidence="3">Uncharacterized protein</fullName>
    </submittedName>
</protein>
<dbReference type="Proteomes" id="UP001362999">
    <property type="component" value="Unassembled WGS sequence"/>
</dbReference>
<name>A0AAW0D820_9AGAR</name>
<dbReference type="AlphaFoldDB" id="A0AAW0D820"/>
<sequence>MPTHLALNPHLETKESPFNTPKFLDLCMSFPAGSTPDLLNCALVARSRVVPAQKQIFYSLRATNGFIFTTEFVSVGLNEALCSNSRLVEYVGAIDLCLRQGFIVITKLATFAKLCAHDFTQLRSLVLDVLCAAPTDDLQRIPYFVASSPPDMISPEQAYLDIIKAGGKTTEPNATIIFDKLKPIQPSFLLGEWEGADFDTGHHMTQQLKTMKWAGKTFHSEDNVEPIIVHGADGKRTFLEEYGHARIREIKHRGVVSAAMIYDEKPIIDYFRYVDENTVAGMMDWKNVAPNYHFHLTRCVRLTSGSS</sequence>
<dbReference type="InterPro" id="IPR025951">
    <property type="entry name" value="GXWXG_dom"/>
</dbReference>
<organism evidence="3 4">
    <name type="scientific">Favolaschia claudopus</name>
    <dbReference type="NCBI Taxonomy" id="2862362"/>
    <lineage>
        <taxon>Eukaryota</taxon>
        <taxon>Fungi</taxon>
        <taxon>Dikarya</taxon>
        <taxon>Basidiomycota</taxon>
        <taxon>Agaricomycotina</taxon>
        <taxon>Agaricomycetes</taxon>
        <taxon>Agaricomycetidae</taxon>
        <taxon>Agaricales</taxon>
        <taxon>Marasmiineae</taxon>
        <taxon>Mycenaceae</taxon>
        <taxon>Favolaschia</taxon>
    </lineage>
</organism>
<dbReference type="Gene3D" id="2.40.128.580">
    <property type="entry name" value="GXWXG domain"/>
    <property type="match status" value="1"/>
</dbReference>
<evidence type="ECO:0000313" key="4">
    <source>
        <dbReference type="Proteomes" id="UP001362999"/>
    </source>
</evidence>
<proteinExistence type="predicted"/>
<feature type="domain" description="GXWXG" evidence="1">
    <location>
        <begin position="177"/>
        <end position="234"/>
    </location>
</feature>
<gene>
    <name evidence="3" type="ORF">R3P38DRAFT_3174890</name>
</gene>
<comment type="caution">
    <text evidence="3">The sequence shown here is derived from an EMBL/GenBank/DDBJ whole genome shotgun (WGS) entry which is preliminary data.</text>
</comment>
<evidence type="ECO:0000313" key="3">
    <source>
        <dbReference type="EMBL" id="KAK7048642.1"/>
    </source>
</evidence>